<feature type="domain" description="PKD-like" evidence="3">
    <location>
        <begin position="604"/>
        <end position="688"/>
    </location>
</feature>
<dbReference type="Proteomes" id="UP001172083">
    <property type="component" value="Unassembled WGS sequence"/>
</dbReference>
<dbReference type="InterPro" id="IPR026444">
    <property type="entry name" value="Secre_tail"/>
</dbReference>
<feature type="chain" id="PRO_5046863610" evidence="1">
    <location>
        <begin position="24"/>
        <end position="1380"/>
    </location>
</feature>
<dbReference type="RefSeq" id="WP_346756510.1">
    <property type="nucleotide sequence ID" value="NZ_JAUJEB010000001.1"/>
</dbReference>
<dbReference type="NCBIfam" id="TIGR04183">
    <property type="entry name" value="Por_Secre_tail"/>
    <property type="match status" value="1"/>
</dbReference>
<gene>
    <name evidence="4" type="ORF">QQ020_03910</name>
</gene>
<proteinExistence type="predicted"/>
<evidence type="ECO:0000256" key="1">
    <source>
        <dbReference type="SAM" id="SignalP"/>
    </source>
</evidence>
<reference evidence="4" key="1">
    <citation type="submission" date="2023-06" db="EMBL/GenBank/DDBJ databases">
        <title>Genomic of Agaribacillus aureum.</title>
        <authorList>
            <person name="Wang G."/>
        </authorList>
    </citation>
    <scope>NUCLEOTIDE SEQUENCE</scope>
    <source>
        <strain evidence="4">BMA12</strain>
    </source>
</reference>
<evidence type="ECO:0000313" key="4">
    <source>
        <dbReference type="EMBL" id="MDN5211175.1"/>
    </source>
</evidence>
<dbReference type="EMBL" id="JAUJEB010000001">
    <property type="protein sequence ID" value="MDN5211175.1"/>
    <property type="molecule type" value="Genomic_DNA"/>
</dbReference>
<feature type="domain" description="PKD-like" evidence="3">
    <location>
        <begin position="519"/>
        <end position="591"/>
    </location>
</feature>
<evidence type="ECO:0000259" key="2">
    <source>
        <dbReference type="Pfam" id="PF18962"/>
    </source>
</evidence>
<feature type="signal peptide" evidence="1">
    <location>
        <begin position="1"/>
        <end position="23"/>
    </location>
</feature>
<dbReference type="Pfam" id="PF18962">
    <property type="entry name" value="Por_Secre_tail"/>
    <property type="match status" value="1"/>
</dbReference>
<keyword evidence="1" id="KW-0732">Signal</keyword>
<sequence length="1380" mass="142801">MRKTLPLITICLVTLMWSLGINAQPFISNGTGGGDWSSGTTWNQSGATPGIGDNVIILASDVVTLSGTVGCNDLQIDVGGSISGGTNTLVVNGDLVINGSISAIGTLVVNKVSGIINGSGSVTVSTNFIANNDHTISSGADLSITGNLQINDPTFFTPATLTNNGTLTISGNIAVGSSNESFVNSNNAVLNVGGSLVSTGNLNASGTDNLINYTSSGSVTVKSSDVGNYQNLQLSGGGTYTLPSAMTIDEDLTVTSGTLSTGNFDLTLSGNFTNSGTFTPGSSTITFNGAASQSVALGGSAIFENMVVNNSGGGISADNNIAVSNTLTMTSGNINMSGNTITLGTDIGNEGTLTFTSGRIIGSFERWINSTPGGGFTFPIGVSANDRTMVLVINTLSAGGSVTASFVPTGPGNAGMPFTDPSGSVEITSAFADGYWDLTTVNGFGMSDYNLDLTGDGFSSPPAIDADTRLIIRNNAGANWGANGSHVAATGTTAQRDNMTTFTSGQAQYAFGDDTPCTPPTTSAISGDATVCTGETPSVYSVTLNGANTYAWSITGGTIDSGQGTNSISVTWGSTGQVGNLMVIESDGACSGDPVSLDVTINTIAPTAITGETEAFERDIEAYSVTNTAGYTYTWTITNGTLLSGDGTNAISVDWDEIVPDLTTNVTGTVSVVAQATGCSAAPAFEINVNVRNTIIADVNNGQWNVGTTWIGDVAPADPDDKVLIPTGIKVNTTAARSVRDLTVESGATLQIDGNMTVSGNLVLDGLLTNVSTNRTLIMSGTDTSPLNSISGTGDVTFIGSGGAISMSNEDKQILAGTDLTLSDCDIVLVSSIAITNLGSIATDGVILGGSATWTNGVNSSLSFAPNALLPFTGNLSASAADNTVIYTGSDNFTIIQPTDSYFNITFAGTGTASLGANLTVGGDLNLQSGTLATTTSNFRINLEGDWNNTGGTFTEQQGTLDFNGTGDQLVINTSGEETFHFVEVDKASGTLTVQNGTNMRISGVNLGPGPGIMTFTSGIVNTSATGLLIFNDGSSTTGASATSFVDGPVRKVGNTAFEFPIGDGSIWAPLSVSDFQGAAATEEVTVEYFDQPFSNTTSFGASGLNNVSLVEYWDVSAAGGFTVDLTFFWKDIDRSSIDDANDLRIAHWNGASWDDLGKLAVPTLGTEGNVTADNVGSFSPFTFGSSSSSSNPLPVELLSFEANLVENQTELTWSTASEINNDFFLVQRSEDGTEWETLGEVDGNGTVNEIINYGFWDTRPLFGKSFYRLKQVDFDGQFEYSPVVSVNNPFTGNAMRVMVYPNPTSAENINLRVLTGNQENKISIQLIDALGHRFIDEKMSPDAFNEDLIIRANEGLSKGVYFLMVTQNNSVVKQRLIVD</sequence>
<evidence type="ECO:0000259" key="3">
    <source>
        <dbReference type="Pfam" id="PF19408"/>
    </source>
</evidence>
<protein>
    <submittedName>
        <fullName evidence="4">T9SS type A sorting domain-containing protein</fullName>
    </submittedName>
</protein>
<evidence type="ECO:0000313" key="5">
    <source>
        <dbReference type="Proteomes" id="UP001172083"/>
    </source>
</evidence>
<feature type="domain" description="Secretion system C-terminal sorting" evidence="2">
    <location>
        <begin position="1300"/>
        <end position="1379"/>
    </location>
</feature>
<comment type="caution">
    <text evidence="4">The sequence shown here is derived from an EMBL/GenBank/DDBJ whole genome shotgun (WGS) entry which is preliminary data.</text>
</comment>
<dbReference type="Pfam" id="PF19408">
    <property type="entry name" value="PKD_6"/>
    <property type="match status" value="2"/>
</dbReference>
<dbReference type="InterPro" id="IPR045829">
    <property type="entry name" value="PKD_6"/>
</dbReference>
<organism evidence="4 5">
    <name type="scientific">Agaribacillus aureus</name>
    <dbReference type="NCBI Taxonomy" id="3051825"/>
    <lineage>
        <taxon>Bacteria</taxon>
        <taxon>Pseudomonadati</taxon>
        <taxon>Bacteroidota</taxon>
        <taxon>Cytophagia</taxon>
        <taxon>Cytophagales</taxon>
        <taxon>Splendidivirgaceae</taxon>
        <taxon>Agaribacillus</taxon>
    </lineage>
</organism>
<name>A0ABT8L2Y3_9BACT</name>
<accession>A0ABT8L2Y3</accession>
<keyword evidence="5" id="KW-1185">Reference proteome</keyword>